<dbReference type="AlphaFoldDB" id="A0A447IRJ2"/>
<keyword evidence="6" id="KW-1185">Reference proteome</keyword>
<evidence type="ECO:0000259" key="4">
    <source>
        <dbReference type="PROSITE" id="PS01124"/>
    </source>
</evidence>
<feature type="domain" description="HTH araC/xylS-type" evidence="4">
    <location>
        <begin position="232"/>
        <end position="330"/>
    </location>
</feature>
<evidence type="ECO:0000256" key="1">
    <source>
        <dbReference type="ARBA" id="ARBA00023015"/>
    </source>
</evidence>
<dbReference type="Gene3D" id="2.60.120.10">
    <property type="entry name" value="Jelly Rolls"/>
    <property type="match status" value="1"/>
</dbReference>
<dbReference type="SMART" id="SM00342">
    <property type="entry name" value="HTH_ARAC"/>
    <property type="match status" value="1"/>
</dbReference>
<feature type="region of interest" description="Disordered" evidence="3">
    <location>
        <begin position="1"/>
        <end position="20"/>
    </location>
</feature>
<evidence type="ECO:0000313" key="6">
    <source>
        <dbReference type="Proteomes" id="UP000270743"/>
    </source>
</evidence>
<feature type="compositionally biased region" description="Polar residues" evidence="3">
    <location>
        <begin position="1"/>
        <end position="10"/>
    </location>
</feature>
<protein>
    <submittedName>
        <fullName evidence="5">DNA-binding transcriptional regulator SoxS</fullName>
    </submittedName>
</protein>
<dbReference type="PANTHER" id="PTHR11019:SF199">
    <property type="entry name" value="HTH-TYPE TRANSCRIPTIONAL REGULATOR NIMR"/>
    <property type="match status" value="1"/>
</dbReference>
<dbReference type="PROSITE" id="PS01124">
    <property type="entry name" value="HTH_ARAC_FAMILY_2"/>
    <property type="match status" value="1"/>
</dbReference>
<sequence length="332" mass="35062">MSAFGPSQWNGFPFSPSRIRAGRRVADSDVNAPGIPDAPDAVPDRPTVDTPAAVAAPAALRPALREGRPVGRQQGMRLLPLQAFIWGSRAMPPQPRTRPDHALIWVIEGRMRLDFPRSHVILRAGDLRHVPAGTAFAAIPAAGTQGHVALISASLAARVQPPLPDRGMAAHVGSHAAQLEATLHELALETAKPDAGTLSCLLNLLSLRLGQLQPGRPPEPAAGAAPDLPLIEAFLALAAQRLGSAGSVAELAADLNSTMGALDQACLAARGKRAVDLIHDLRLERAVDLLRHTQRPTLRIAAELGYSSHAHFIRAFVAATGRTPDAFRAQSC</sequence>
<dbReference type="GO" id="GO:0003700">
    <property type="term" value="F:DNA-binding transcription factor activity"/>
    <property type="evidence" value="ECO:0007669"/>
    <property type="project" value="InterPro"/>
</dbReference>
<dbReference type="OrthoDB" id="9814125at2"/>
<dbReference type="SUPFAM" id="SSF46689">
    <property type="entry name" value="Homeodomain-like"/>
    <property type="match status" value="1"/>
</dbReference>
<dbReference type="Proteomes" id="UP000270743">
    <property type="component" value="Unassembled WGS sequence"/>
</dbReference>
<evidence type="ECO:0000256" key="3">
    <source>
        <dbReference type="SAM" id="MobiDB-lite"/>
    </source>
</evidence>
<dbReference type="PANTHER" id="PTHR11019">
    <property type="entry name" value="HTH-TYPE TRANSCRIPTIONAL REGULATOR NIMR"/>
    <property type="match status" value="1"/>
</dbReference>
<dbReference type="InterPro" id="IPR018060">
    <property type="entry name" value="HTH_AraC"/>
</dbReference>
<dbReference type="SUPFAM" id="SSF51182">
    <property type="entry name" value="RmlC-like cupins"/>
    <property type="match status" value="1"/>
</dbReference>
<dbReference type="InterPro" id="IPR009057">
    <property type="entry name" value="Homeodomain-like_sf"/>
</dbReference>
<reference evidence="5 6" key="1">
    <citation type="submission" date="2018-12" db="EMBL/GenBank/DDBJ databases">
        <authorList>
            <person name="Criscuolo A."/>
        </authorList>
    </citation>
    <scope>NUCLEOTIDE SEQUENCE [LARGE SCALE GENOMIC DNA]</scope>
    <source>
        <strain evidence="5">ACIP1116241</strain>
    </source>
</reference>
<gene>
    <name evidence="5" type="ORF">PARHAE_03315</name>
</gene>
<dbReference type="GO" id="GO:0043565">
    <property type="term" value="F:sequence-specific DNA binding"/>
    <property type="evidence" value="ECO:0007669"/>
    <property type="project" value="InterPro"/>
</dbReference>
<evidence type="ECO:0000313" key="5">
    <source>
        <dbReference type="EMBL" id="VDS10104.1"/>
    </source>
</evidence>
<dbReference type="InterPro" id="IPR011051">
    <property type="entry name" value="RmlC_Cupin_sf"/>
</dbReference>
<keyword evidence="2" id="KW-0804">Transcription</keyword>
<keyword evidence="1" id="KW-0805">Transcription regulation</keyword>
<keyword evidence="5" id="KW-0238">DNA-binding</keyword>
<accession>A0A447IRJ2</accession>
<dbReference type="Pfam" id="PF12833">
    <property type="entry name" value="HTH_18"/>
    <property type="match status" value="1"/>
</dbReference>
<evidence type="ECO:0000256" key="2">
    <source>
        <dbReference type="ARBA" id="ARBA00023163"/>
    </source>
</evidence>
<dbReference type="InterPro" id="IPR014710">
    <property type="entry name" value="RmlC-like_jellyroll"/>
</dbReference>
<feature type="region of interest" description="Disordered" evidence="3">
    <location>
        <begin position="27"/>
        <end position="46"/>
    </location>
</feature>
<organism evidence="5 6">
    <name type="scientific">Paracoccus haematequi</name>
    <dbReference type="NCBI Taxonomy" id="2491866"/>
    <lineage>
        <taxon>Bacteria</taxon>
        <taxon>Pseudomonadati</taxon>
        <taxon>Pseudomonadota</taxon>
        <taxon>Alphaproteobacteria</taxon>
        <taxon>Rhodobacterales</taxon>
        <taxon>Paracoccaceae</taxon>
        <taxon>Paracoccus</taxon>
    </lineage>
</organism>
<dbReference type="Gene3D" id="1.10.10.60">
    <property type="entry name" value="Homeodomain-like"/>
    <property type="match status" value="1"/>
</dbReference>
<name>A0A447IRJ2_9RHOB</name>
<proteinExistence type="predicted"/>
<dbReference type="EMBL" id="UZWE01000050">
    <property type="protein sequence ID" value="VDS10104.1"/>
    <property type="molecule type" value="Genomic_DNA"/>
</dbReference>